<dbReference type="EMBL" id="QUAJ01000007">
    <property type="protein sequence ID" value="REI41875.1"/>
    <property type="molecule type" value="Genomic_DNA"/>
</dbReference>
<dbReference type="PANTHER" id="PTHR42770">
    <property type="entry name" value="AMINO ACID TRANSPORTER-RELATED"/>
    <property type="match status" value="1"/>
</dbReference>
<feature type="transmembrane region" description="Helical" evidence="5">
    <location>
        <begin position="39"/>
        <end position="62"/>
    </location>
</feature>
<evidence type="ECO:0000259" key="6">
    <source>
        <dbReference type="PROSITE" id="PS51094"/>
    </source>
</evidence>
<evidence type="ECO:0000256" key="5">
    <source>
        <dbReference type="SAM" id="Phobius"/>
    </source>
</evidence>
<dbReference type="InterPro" id="IPR004841">
    <property type="entry name" value="AA-permease/SLC12A_dom"/>
</dbReference>
<evidence type="ECO:0000313" key="7">
    <source>
        <dbReference type="EMBL" id="REI41875.1"/>
    </source>
</evidence>
<feature type="transmembrane region" description="Helical" evidence="5">
    <location>
        <begin position="421"/>
        <end position="440"/>
    </location>
</feature>
<evidence type="ECO:0000313" key="8">
    <source>
        <dbReference type="Proteomes" id="UP000263486"/>
    </source>
</evidence>
<keyword evidence="8" id="KW-1185">Reference proteome</keyword>
<dbReference type="InterPro" id="IPR002178">
    <property type="entry name" value="PTS_EIIA_type-2_dom"/>
</dbReference>
<dbReference type="SUPFAM" id="SSF55804">
    <property type="entry name" value="Phoshotransferase/anion transport protein"/>
    <property type="match status" value="1"/>
</dbReference>
<evidence type="ECO:0000256" key="1">
    <source>
        <dbReference type="ARBA" id="ARBA00004141"/>
    </source>
</evidence>
<gene>
    <name evidence="7" type="ORF">DYH56_05530</name>
</gene>
<feature type="transmembrane region" description="Helical" evidence="5">
    <location>
        <begin position="338"/>
        <end position="358"/>
    </location>
</feature>
<dbReference type="Gene3D" id="1.20.1740.10">
    <property type="entry name" value="Amino acid/polyamine transporter I"/>
    <property type="match status" value="1"/>
</dbReference>
<feature type="transmembrane region" description="Helical" evidence="5">
    <location>
        <begin position="121"/>
        <end position="141"/>
    </location>
</feature>
<feature type="domain" description="PTS EIIA type-2" evidence="6">
    <location>
        <begin position="488"/>
        <end position="631"/>
    </location>
</feature>
<comment type="subcellular location">
    <subcellularLocation>
        <location evidence="1">Membrane</location>
        <topology evidence="1">Multi-pass membrane protein</topology>
    </subcellularLocation>
</comment>
<proteinExistence type="predicted"/>
<feature type="transmembrane region" description="Helical" evidence="5">
    <location>
        <begin position="200"/>
        <end position="230"/>
    </location>
</feature>
<evidence type="ECO:0000256" key="3">
    <source>
        <dbReference type="ARBA" id="ARBA00022989"/>
    </source>
</evidence>
<dbReference type="InterPro" id="IPR050367">
    <property type="entry name" value="APC_superfamily"/>
</dbReference>
<evidence type="ECO:0000256" key="4">
    <source>
        <dbReference type="ARBA" id="ARBA00023136"/>
    </source>
</evidence>
<feature type="transmembrane region" description="Helical" evidence="5">
    <location>
        <begin position="364"/>
        <end position="383"/>
    </location>
</feature>
<name>A0ABX9KIH6_9FUSO</name>
<feature type="transmembrane region" description="Helical" evidence="5">
    <location>
        <begin position="12"/>
        <end position="33"/>
    </location>
</feature>
<protein>
    <submittedName>
        <fullName evidence="7">Amino acid permease</fullName>
    </submittedName>
</protein>
<dbReference type="Pfam" id="PF00359">
    <property type="entry name" value="PTS_EIIA_2"/>
    <property type="match status" value="1"/>
</dbReference>
<keyword evidence="4 5" id="KW-0472">Membrane</keyword>
<comment type="caution">
    <text evidence="7">The sequence shown here is derived from an EMBL/GenBank/DDBJ whole genome shotgun (WGS) entry which is preliminary data.</text>
</comment>
<sequence>MELKKELGFMDVFSIASGAMISSGIFILPGIAFSKAGPIMILGYILGGLIVLVGTLSVIELITAMPKAGGDYFFIMRTLGPLIGTISGVLSWFAICLKTAFAIFGIAGVVGRILYGDAMDHHTLIIISSLVTAVFLILNIVGVEAASKFETIIVAGLLLLMGIFIAVGMFNVNLEFFNPFVQIYDVVNNRLELVSSGSPFTALGAGLIVSSAALIFVSFGGLLTVACVAEEVKNPKKNIPKGLISSIIVIILVYGATLFVTVGVLPGDQLANSLTPIADAAKVLAGNPGYIIITVASLLAFISTANAGVMAASRYPLALSRDKLFPSLIGHVNKKFKTPTVAIISTGLLMVGSLLLPLETLAKTASAVILTTYVLTNLSVIIIRESNLSNYRPSFVAPLYPWIQIFTIFVFTSFIAQLGIAAIESSIGLIFISLAIYFTYGKKNSSREYALLHLLIKITDNLKLGHSLESELRDIIHQRDEVELTEFDKIVMEAPIVDLKSFTSLKELIEVEAEKFSTILGKNNLELENLFFERENEITTAISGFTAIPHIVIEDIDTFHMAVFRCRDGIKFSEKHPQIKAVFLFVSSPKLNKLHLQTLASIATLIKDDNFEKKWLEAKNENYLRDLILLRTRK</sequence>
<dbReference type="Gene3D" id="3.40.930.10">
    <property type="entry name" value="Mannitol-specific EII, Chain A"/>
    <property type="match status" value="1"/>
</dbReference>
<organism evidence="7 8">
    <name type="scientific">Psychrilyobacter piezotolerans</name>
    <dbReference type="NCBI Taxonomy" id="2293438"/>
    <lineage>
        <taxon>Bacteria</taxon>
        <taxon>Fusobacteriati</taxon>
        <taxon>Fusobacteriota</taxon>
        <taxon>Fusobacteriia</taxon>
        <taxon>Fusobacteriales</taxon>
        <taxon>Fusobacteriaceae</taxon>
        <taxon>Psychrilyobacter</taxon>
    </lineage>
</organism>
<evidence type="ECO:0000256" key="2">
    <source>
        <dbReference type="ARBA" id="ARBA00022692"/>
    </source>
</evidence>
<dbReference type="Pfam" id="PF00324">
    <property type="entry name" value="AA_permease"/>
    <property type="match status" value="1"/>
</dbReference>
<feature type="transmembrane region" description="Helical" evidence="5">
    <location>
        <begin position="153"/>
        <end position="172"/>
    </location>
</feature>
<feature type="transmembrane region" description="Helical" evidence="5">
    <location>
        <begin position="82"/>
        <end position="115"/>
    </location>
</feature>
<keyword evidence="3 5" id="KW-1133">Transmembrane helix</keyword>
<feature type="transmembrane region" description="Helical" evidence="5">
    <location>
        <begin position="290"/>
        <end position="317"/>
    </location>
</feature>
<dbReference type="InterPro" id="IPR016152">
    <property type="entry name" value="PTrfase/Anion_transptr"/>
</dbReference>
<feature type="transmembrane region" description="Helical" evidence="5">
    <location>
        <begin position="242"/>
        <end position="265"/>
    </location>
</feature>
<reference evidence="7 8" key="1">
    <citation type="submission" date="2018-08" db="EMBL/GenBank/DDBJ databases">
        <title>Draft genome sequence of Psychrilyobacter sp. strain SD5 isolated from Black Sea water.</title>
        <authorList>
            <person name="Yadav S."/>
            <person name="Villanueva L."/>
            <person name="Damste J.S.S."/>
        </authorList>
    </citation>
    <scope>NUCLEOTIDE SEQUENCE [LARGE SCALE GENOMIC DNA]</scope>
    <source>
        <strain evidence="7 8">SD5</strain>
    </source>
</reference>
<keyword evidence="2 5" id="KW-0812">Transmembrane</keyword>
<dbReference type="PROSITE" id="PS51094">
    <property type="entry name" value="PTS_EIIA_TYPE_2"/>
    <property type="match status" value="1"/>
</dbReference>
<dbReference type="Proteomes" id="UP000263486">
    <property type="component" value="Unassembled WGS sequence"/>
</dbReference>
<dbReference type="PANTHER" id="PTHR42770:SF7">
    <property type="entry name" value="MEMBRANE PROTEIN"/>
    <property type="match status" value="1"/>
</dbReference>
<accession>A0ABX9KIH6</accession>
<dbReference type="RefSeq" id="WP_114641871.1">
    <property type="nucleotide sequence ID" value="NZ_JAACIO010000006.1"/>
</dbReference>
<feature type="transmembrane region" description="Helical" evidence="5">
    <location>
        <begin position="395"/>
        <end position="415"/>
    </location>
</feature>